<keyword evidence="1" id="KW-0479">Metal-binding</keyword>
<reference evidence="5 6" key="1">
    <citation type="journal article" date="2013" name="Int. J. Syst. Evol. Microbiol.">
        <title>Comamonas guangdongensis sp. nov., isolated from subterranean forest sediment, and emended description of the genus Comamonas.</title>
        <authorList>
            <person name="Zhang J."/>
            <person name="Wang Y."/>
            <person name="Zhou S."/>
            <person name="Wu C."/>
            <person name="He J."/>
            <person name="Li F."/>
        </authorList>
    </citation>
    <scope>NUCLEOTIDE SEQUENCE [LARGE SCALE GENOMIC DNA]</scope>
    <source>
        <strain evidence="5 6">CCTCC AB2011133</strain>
    </source>
</reference>
<dbReference type="Proteomes" id="UP001561046">
    <property type="component" value="Unassembled WGS sequence"/>
</dbReference>
<evidence type="ECO:0000256" key="3">
    <source>
        <dbReference type="SAM" id="MobiDB-lite"/>
    </source>
</evidence>
<evidence type="ECO:0000256" key="2">
    <source>
        <dbReference type="ARBA" id="ARBA00022837"/>
    </source>
</evidence>
<evidence type="ECO:0000313" key="5">
    <source>
        <dbReference type="EMBL" id="MEX8191361.1"/>
    </source>
</evidence>
<feature type="region of interest" description="Disordered" evidence="3">
    <location>
        <begin position="717"/>
        <end position="747"/>
    </location>
</feature>
<comment type="caution">
    <text evidence="5">The sequence shown here is derived from an EMBL/GenBank/DDBJ whole genome shotgun (WGS) entry which is preliminary data.</text>
</comment>
<accession>A0ABV3ZQD4</accession>
<proteinExistence type="predicted"/>
<organism evidence="5 6">
    <name type="scientific">Comamonas guangdongensis</name>
    <dbReference type="NCBI Taxonomy" id="510515"/>
    <lineage>
        <taxon>Bacteria</taxon>
        <taxon>Pseudomonadati</taxon>
        <taxon>Pseudomonadota</taxon>
        <taxon>Betaproteobacteria</taxon>
        <taxon>Burkholderiales</taxon>
        <taxon>Comamonadaceae</taxon>
        <taxon>Comamonas</taxon>
    </lineage>
</organism>
<sequence>MSHRIKSYFPRTALARLAWLALPLVGLVSFWASSSGTPPAFKAVDLAREPLYAAVTVDKPTLALALSVEFPTVGAQYRDSYSNTNEYIGYYDAESCYTYNNAPTETPVSGLSSTDYKRFDRSGAASNRMCSDAFSGNFLNWVSNSAIDMLRLALSGGDRYIDQDGLTILQRAVLPNGGATPADFWNDGSYFPDKTLSRSGGGAGNYWGAIPLAMRTAAGTNDIHVANTLNRIYFRAGSATGNSSTGPASYTLSSSPSSAIGAIVNSNNWGNTKNDLPGTAVSCASNNAACAFTGVKEIWYGGSTGSGGSAKYYWRHGPVYSRDGTGVTCSTANLGTPSSVSGPKCYISDYAGSWTPPQGSGDLNTDGFFYSRVQVCASSGGALQDVRDYGLCRQYPNGKYKPTGVIQKYSDQLRLAAFGYLMDQTQSSSNGRYGGVLRAPMKYVGGKTFDEFGRDNTSSTGNSKIEWDANTGVFKTNPEGDAMGVSGVINYLNKFGRTGATPGMYKQYDPVGELHYEALRYLQGLQPSTSAVSGINDVMKDGFPVYTSWTDPYGGARTNASDYSCIKSNVVVIGDKNTWDGNRLPTASAANNIPDINYWRSIVGKYEANTGGTYVDGQGVTQTISNPNTANGSINSVITNTGRSQIIGSAYWAHMRDIRGTDWKDSSGAPNSLQRPGLRVKTFIFDVNEGSASSDYATRSTSNQLFIAAKYGGFESDPTNTGAKPYNTKGNPFKRDDGTNDDNVWKKSAAPGDAQTYYLQSDARGVLSAFDAIFGRASTAARSIAGGAAASSSVSSGTTLYTARFDTSNWSGDVVAESLSVDAASKAVTLGAQVWSAANKLDTRTSAASGRNIVVGREGSTANPAATNFAWGSIDAALQANLNKAAPAATPDNRGQDRLNYIRGDRSLEGNPFRVRTSLMGDVVNSNVVYSGGPGLMYAGTGYAAFRSQYGGRAKVVFAGANDGMLHAFNADTGVELFGYIPSWLGPKLSALTDPTFASTHQNYVDAPLALGDAQVASNDVAADWKTVLAGGTGGGGAGVFALDVSDPSSFDASKVLWEFKRADDPDMGQVVGQPRILKFKTSGSGTGAPTYRWFVVVASGVNNYVLDGAGLFSASGKPALFLLALDKPVGTAWSLGDNYYKISLPVDATLAATVAPGLVNFTPLYGSAGEVTDVYAGDMHGKLWKLSNFNSVLPANWSVDSLSFFNKGTASSPSPYPLYAAKTSSGDVQPITVAPTLFSGPIVAGIETFYVAFGTGKYLESADNNSTLTNSFYTLYDNGSAIADASPVGDGAISGRGRLIAGTVDTTAKTIALSAFKWGRPLSNTDASMRSGWYIDLPSSGEKMVSSIADFGVGSAAFNTVIPGASGSSPGSCSAAAGGGNQYAFNIFTGKGTYVPSLVGIPGPAIFFVNASETTETKSDSTGRRIRSTVQRGVTVGQSGVSGGGQNVTVNEVVGRLEWRQIFNYQDMKNK</sequence>
<dbReference type="InterPro" id="IPR008707">
    <property type="entry name" value="B-propeller_PilY1"/>
</dbReference>
<evidence type="ECO:0000256" key="1">
    <source>
        <dbReference type="ARBA" id="ARBA00022723"/>
    </source>
</evidence>
<evidence type="ECO:0000313" key="6">
    <source>
        <dbReference type="Proteomes" id="UP001561046"/>
    </source>
</evidence>
<dbReference type="Pfam" id="PF05567">
    <property type="entry name" value="T4P_PilY1"/>
    <property type="match status" value="1"/>
</dbReference>
<evidence type="ECO:0000259" key="4">
    <source>
        <dbReference type="Pfam" id="PF05567"/>
    </source>
</evidence>
<keyword evidence="6" id="KW-1185">Reference proteome</keyword>
<protein>
    <submittedName>
        <fullName evidence="5">Pilus assembly protein</fullName>
    </submittedName>
</protein>
<dbReference type="RefSeq" id="WP_369336589.1">
    <property type="nucleotide sequence ID" value="NZ_JBFYGN010000001.1"/>
</dbReference>
<keyword evidence="2" id="KW-0106">Calcium</keyword>
<name>A0ABV3ZQD4_9BURK</name>
<dbReference type="EMBL" id="JBFYGN010000001">
    <property type="protein sequence ID" value="MEX8191361.1"/>
    <property type="molecule type" value="Genomic_DNA"/>
</dbReference>
<gene>
    <name evidence="5" type="ORF">AB6724_00745</name>
</gene>
<feature type="domain" description="PilY1 beta-propeller" evidence="4">
    <location>
        <begin position="920"/>
        <end position="1316"/>
    </location>
</feature>